<dbReference type="RefSeq" id="WP_346091599.1">
    <property type="nucleotide sequence ID" value="NZ_BAABKS010000029.1"/>
</dbReference>
<dbReference type="InterPro" id="IPR000639">
    <property type="entry name" value="Epox_hydrolase-like"/>
</dbReference>
<dbReference type="InterPro" id="IPR050266">
    <property type="entry name" value="AB_hydrolase_sf"/>
</dbReference>
<dbReference type="Gene3D" id="3.40.50.1820">
    <property type="entry name" value="alpha/beta hydrolase"/>
    <property type="match status" value="1"/>
</dbReference>
<evidence type="ECO:0000259" key="2">
    <source>
        <dbReference type="Pfam" id="PF00561"/>
    </source>
</evidence>
<gene>
    <name evidence="3" type="ORF">ACFQ34_16590</name>
</gene>
<reference evidence="4" key="1">
    <citation type="journal article" date="2019" name="Int. J. Syst. Evol. Microbiol.">
        <title>The Global Catalogue of Microorganisms (GCM) 10K type strain sequencing project: providing services to taxonomists for standard genome sequencing and annotation.</title>
        <authorList>
            <consortium name="The Broad Institute Genomics Platform"/>
            <consortium name="The Broad Institute Genome Sequencing Center for Infectious Disease"/>
            <person name="Wu L."/>
            <person name="Ma J."/>
        </authorList>
    </citation>
    <scope>NUCLEOTIDE SEQUENCE [LARGE SCALE GENOMIC DNA]</scope>
    <source>
        <strain evidence="4">CCUG 49018</strain>
    </source>
</reference>
<evidence type="ECO:0000256" key="1">
    <source>
        <dbReference type="ARBA" id="ARBA00022801"/>
    </source>
</evidence>
<dbReference type="InterPro" id="IPR000073">
    <property type="entry name" value="AB_hydrolase_1"/>
</dbReference>
<sequence length="260" mass="27520">MHVVTSGDPAGEPLLLLHGTGPGATGELSFGPLLPGLRAHRCVVPDLVGFGRSSHPAAVPAGPGPWFARRVEAVLRLVDDLGPGRVHVVGHSYGARVALDLLLRVPERIGRVVLLAAGGTPVKADLQKLTGFYREPSAAAMGDLVAAQLARPDVPDVAGYVRERFAVAVRPEVRRSFESAMAPGEPAPVYDRAVLGRVRHPVLVVHGKDDATIPPAASLFLAEHLPRADLHLFAGCGHLLQFEVPARLGALIDGFVRIER</sequence>
<comment type="caution">
    <text evidence="3">The sequence shown here is derived from an EMBL/GenBank/DDBJ whole genome shotgun (WGS) entry which is preliminary data.</text>
</comment>
<evidence type="ECO:0000313" key="4">
    <source>
        <dbReference type="Proteomes" id="UP001597182"/>
    </source>
</evidence>
<name>A0ABW3VJG6_9PSEU</name>
<dbReference type="PRINTS" id="PR00412">
    <property type="entry name" value="EPOXHYDRLASE"/>
</dbReference>
<dbReference type="EMBL" id="JBHTMB010000141">
    <property type="protein sequence ID" value="MFD1234911.1"/>
    <property type="molecule type" value="Genomic_DNA"/>
</dbReference>
<dbReference type="Pfam" id="PF00561">
    <property type="entry name" value="Abhydrolase_1"/>
    <property type="match status" value="1"/>
</dbReference>
<keyword evidence="1 3" id="KW-0378">Hydrolase</keyword>
<dbReference type="PRINTS" id="PR00111">
    <property type="entry name" value="ABHYDROLASE"/>
</dbReference>
<dbReference type="Proteomes" id="UP001597182">
    <property type="component" value="Unassembled WGS sequence"/>
</dbReference>
<dbReference type="PANTHER" id="PTHR43798">
    <property type="entry name" value="MONOACYLGLYCEROL LIPASE"/>
    <property type="match status" value="1"/>
</dbReference>
<dbReference type="SUPFAM" id="SSF53474">
    <property type="entry name" value="alpha/beta-Hydrolases"/>
    <property type="match status" value="1"/>
</dbReference>
<organism evidence="3 4">
    <name type="scientific">Pseudonocardia benzenivorans</name>
    <dbReference type="NCBI Taxonomy" id="228005"/>
    <lineage>
        <taxon>Bacteria</taxon>
        <taxon>Bacillati</taxon>
        <taxon>Actinomycetota</taxon>
        <taxon>Actinomycetes</taxon>
        <taxon>Pseudonocardiales</taxon>
        <taxon>Pseudonocardiaceae</taxon>
        <taxon>Pseudonocardia</taxon>
    </lineage>
</organism>
<accession>A0ABW3VJG6</accession>
<dbReference type="InterPro" id="IPR029058">
    <property type="entry name" value="AB_hydrolase_fold"/>
</dbReference>
<dbReference type="GO" id="GO:0016787">
    <property type="term" value="F:hydrolase activity"/>
    <property type="evidence" value="ECO:0007669"/>
    <property type="project" value="UniProtKB-KW"/>
</dbReference>
<dbReference type="PANTHER" id="PTHR43798:SF31">
    <property type="entry name" value="AB HYDROLASE SUPERFAMILY PROTEIN YCLE"/>
    <property type="match status" value="1"/>
</dbReference>
<evidence type="ECO:0000313" key="3">
    <source>
        <dbReference type="EMBL" id="MFD1234911.1"/>
    </source>
</evidence>
<proteinExistence type="predicted"/>
<protein>
    <submittedName>
        <fullName evidence="3">Alpha/beta fold hydrolase</fullName>
    </submittedName>
</protein>
<keyword evidence="4" id="KW-1185">Reference proteome</keyword>
<feature type="domain" description="AB hydrolase-1" evidence="2">
    <location>
        <begin position="13"/>
        <end position="243"/>
    </location>
</feature>